<protein>
    <submittedName>
        <fullName evidence="1">Uncharacterized protein</fullName>
    </submittedName>
</protein>
<proteinExistence type="predicted"/>
<reference evidence="1 2" key="1">
    <citation type="submission" date="2007-03" db="EMBL/GenBank/DDBJ databases">
        <authorList>
            <person name="Stal L."/>
            <person name="Ferriera S."/>
            <person name="Johnson J."/>
            <person name="Kravitz S."/>
            <person name="Beeson K."/>
            <person name="Sutton G."/>
            <person name="Rogers Y.-H."/>
            <person name="Friedman R."/>
            <person name="Frazier M."/>
            <person name="Venter J.C."/>
        </authorList>
    </citation>
    <scope>NUCLEOTIDE SEQUENCE [LARGE SCALE GENOMIC DNA]</scope>
    <source>
        <strain evidence="1 2">CCY0110</strain>
    </source>
</reference>
<sequence>MFNPIAIITIVTSKLLLDKDCG</sequence>
<dbReference type="EMBL" id="AAXW01000002">
    <property type="protein sequence ID" value="EAZ93972.1"/>
    <property type="molecule type" value="Genomic_DNA"/>
</dbReference>
<gene>
    <name evidence="1" type="ORF">CY0110_19292</name>
</gene>
<keyword evidence="2" id="KW-1185">Reference proteome</keyword>
<accession>A3IJJ0</accession>
<dbReference type="AlphaFoldDB" id="A3IJJ0"/>
<evidence type="ECO:0000313" key="1">
    <source>
        <dbReference type="EMBL" id="EAZ93972.1"/>
    </source>
</evidence>
<name>A3IJJ0_9CHRO</name>
<organism evidence="1 2">
    <name type="scientific">Crocosphaera chwakensis CCY0110</name>
    <dbReference type="NCBI Taxonomy" id="391612"/>
    <lineage>
        <taxon>Bacteria</taxon>
        <taxon>Bacillati</taxon>
        <taxon>Cyanobacteriota</taxon>
        <taxon>Cyanophyceae</taxon>
        <taxon>Oscillatoriophycideae</taxon>
        <taxon>Chroococcales</taxon>
        <taxon>Aphanothecaceae</taxon>
        <taxon>Crocosphaera</taxon>
        <taxon>Crocosphaera chwakensis</taxon>
    </lineage>
</organism>
<evidence type="ECO:0000313" key="2">
    <source>
        <dbReference type="Proteomes" id="UP000003781"/>
    </source>
</evidence>
<comment type="caution">
    <text evidence="1">The sequence shown here is derived from an EMBL/GenBank/DDBJ whole genome shotgun (WGS) entry which is preliminary data.</text>
</comment>
<dbReference type="Proteomes" id="UP000003781">
    <property type="component" value="Unassembled WGS sequence"/>
</dbReference>